<evidence type="ECO:0000256" key="5">
    <source>
        <dbReference type="ARBA" id="ARBA00022692"/>
    </source>
</evidence>
<dbReference type="InterPro" id="IPR050651">
    <property type="entry name" value="Plant_Cytochrome_P450_Monoox"/>
</dbReference>
<reference evidence="14" key="1">
    <citation type="journal article" date="2017" name="Front. Plant Sci.">
        <title>Transcriptome Assembly and Systematic Identification of Novel Cytochrome P450s in Taxus chinensis.</title>
        <authorList>
            <person name="Liao W."/>
            <person name="Zhao S."/>
            <person name="Zhang M."/>
            <person name="Dong K."/>
            <person name="Chen Y."/>
            <person name="Fu C."/>
            <person name="Yu L."/>
        </authorList>
    </citation>
    <scope>NUCLEOTIDE SEQUENCE</scope>
</reference>
<comment type="similarity">
    <text evidence="13">Belongs to the cytochrome P450 family.</text>
</comment>
<evidence type="ECO:0000256" key="13">
    <source>
        <dbReference type="RuleBase" id="RU000461"/>
    </source>
</evidence>
<keyword evidence="13" id="KW-0503">Monooxygenase</keyword>
<organism evidence="14">
    <name type="scientific">Taxus chinensis</name>
    <name type="common">Chinese yew</name>
    <name type="synonym">Taxus wallichiana var. chinensis</name>
    <dbReference type="NCBI Taxonomy" id="29808"/>
    <lineage>
        <taxon>Eukaryota</taxon>
        <taxon>Viridiplantae</taxon>
        <taxon>Streptophyta</taxon>
        <taxon>Embryophyta</taxon>
        <taxon>Tracheophyta</taxon>
        <taxon>Spermatophyta</taxon>
        <taxon>Pinopsida</taxon>
        <taxon>Pinidae</taxon>
        <taxon>Conifers II</taxon>
        <taxon>Cupressales</taxon>
        <taxon>Taxaceae</taxon>
        <taxon>Taxus</taxon>
    </lineage>
</organism>
<name>A0A291FB08_TAXCH</name>
<keyword evidence="8 13" id="KW-0560">Oxidoreductase</keyword>
<dbReference type="InterPro" id="IPR036396">
    <property type="entry name" value="Cyt_P450_sf"/>
</dbReference>
<evidence type="ECO:0000256" key="2">
    <source>
        <dbReference type="ARBA" id="ARBA00004370"/>
    </source>
</evidence>
<dbReference type="GO" id="GO:0016705">
    <property type="term" value="F:oxidoreductase activity, acting on paired donors, with incorporation or reduction of molecular oxygen"/>
    <property type="evidence" value="ECO:0007669"/>
    <property type="project" value="InterPro"/>
</dbReference>
<keyword evidence="7" id="KW-1133">Transmembrane helix</keyword>
<evidence type="ECO:0000256" key="3">
    <source>
        <dbReference type="ARBA" id="ARBA00005122"/>
    </source>
</evidence>
<evidence type="ECO:0000256" key="1">
    <source>
        <dbReference type="ARBA" id="ARBA00001971"/>
    </source>
</evidence>
<evidence type="ECO:0000256" key="10">
    <source>
        <dbReference type="ARBA" id="ARBA00023059"/>
    </source>
</evidence>
<evidence type="ECO:0000256" key="7">
    <source>
        <dbReference type="ARBA" id="ARBA00022989"/>
    </source>
</evidence>
<evidence type="ECO:0000256" key="12">
    <source>
        <dbReference type="PIRSR" id="PIRSR602401-1"/>
    </source>
</evidence>
<keyword evidence="10" id="KW-0876">Taxol biosynthesis</keyword>
<feature type="binding site" description="axial binding residue" evidence="12">
    <location>
        <position position="451"/>
    </location>
    <ligand>
        <name>heme</name>
        <dbReference type="ChEBI" id="CHEBI:30413"/>
    </ligand>
    <ligandPart>
        <name>Fe</name>
        <dbReference type="ChEBI" id="CHEBI:18248"/>
    </ligandPart>
</feature>
<evidence type="ECO:0000256" key="4">
    <source>
        <dbReference type="ARBA" id="ARBA00022617"/>
    </source>
</evidence>
<dbReference type="UniPathway" id="UPA00842"/>
<dbReference type="PRINTS" id="PR00463">
    <property type="entry name" value="EP450I"/>
</dbReference>
<dbReference type="SUPFAM" id="SSF48264">
    <property type="entry name" value="Cytochrome P450"/>
    <property type="match status" value="1"/>
</dbReference>
<dbReference type="InterPro" id="IPR001128">
    <property type="entry name" value="Cyt_P450"/>
</dbReference>
<protein>
    <submittedName>
        <fullName evidence="14">CYP867G20</fullName>
    </submittedName>
</protein>
<evidence type="ECO:0000256" key="11">
    <source>
        <dbReference type="ARBA" id="ARBA00023136"/>
    </source>
</evidence>
<dbReference type="GO" id="GO:0020037">
    <property type="term" value="F:heme binding"/>
    <property type="evidence" value="ECO:0007669"/>
    <property type="project" value="InterPro"/>
</dbReference>
<dbReference type="GO" id="GO:0016020">
    <property type="term" value="C:membrane"/>
    <property type="evidence" value="ECO:0007669"/>
    <property type="project" value="UniProtKB-SubCell"/>
</dbReference>
<dbReference type="FunFam" id="1.10.630.10:FF:000026">
    <property type="entry name" value="Cytochrome P450 82C4"/>
    <property type="match status" value="1"/>
</dbReference>
<dbReference type="PRINTS" id="PR00385">
    <property type="entry name" value="P450"/>
</dbReference>
<comment type="cofactor">
    <cofactor evidence="1 12">
        <name>heme</name>
        <dbReference type="ChEBI" id="CHEBI:30413"/>
    </cofactor>
</comment>
<sequence length="512" mass="58188">MAVEEATAIVLVFAVLLLILKHLRNRNNNRQLKPPHPPSWPIIGHLHLLTKKQPIHRTLCSLSQRYGPVMHLQLGCRQVLVISSSEHAKECLKTNDKIFASRPSVLAGKHMGYDSKVLPWLPYGPYLRGLRKICALQLFSAHRLESLRHVRVDEVSALVRSLFETSQRQGSTVNMKSRLAQLTFNIILRMVASTNVLGAAYSEDSEEARKFKELVDETFSLAGTFNVADYLPFLEWFDLHGLRVAMIKLQKKRDDFMQTLVNDHREKRRWDSEETEDLIDVLISATDNHEILSHDNDTVVKASAIAIITAGTDTSAITIEWALAALLQNPEILRKAQQELDSHTGRDRLIEESDLHKLKYLQAIVKETFRLYPAGAILIPHESTEACTVGGYHVPAETRLLVNVWAIQRDRAVWERPTEFDPERFLKSERDIDVKGQDFELIPFGSGRRMCPGMSLAMCVVSYTLARLLQSFEWSVPEGTVIEMREGLGLTMPKAVPLEAVIKPRLLHHLYH</sequence>
<dbReference type="EMBL" id="MF448645">
    <property type="protein sequence ID" value="ATG29966.1"/>
    <property type="molecule type" value="mRNA"/>
</dbReference>
<dbReference type="InterPro" id="IPR002401">
    <property type="entry name" value="Cyt_P450_E_grp-I"/>
</dbReference>
<keyword evidence="4 12" id="KW-0349">Heme</keyword>
<dbReference type="CDD" id="cd20618">
    <property type="entry name" value="CYP71_clan"/>
    <property type="match status" value="1"/>
</dbReference>
<comment type="pathway">
    <text evidence="3">Alkaloid biosynthesis; taxol biosynthesis.</text>
</comment>
<comment type="subcellular location">
    <subcellularLocation>
        <location evidence="2">Membrane</location>
    </subcellularLocation>
</comment>
<evidence type="ECO:0000256" key="6">
    <source>
        <dbReference type="ARBA" id="ARBA00022723"/>
    </source>
</evidence>
<keyword evidence="9 12" id="KW-0408">Iron</keyword>
<accession>A0A291FB08</accession>
<proteinExistence type="evidence at transcript level"/>
<dbReference type="PANTHER" id="PTHR47947:SF26">
    <property type="entry name" value="CYTOCHROME P450"/>
    <property type="match status" value="1"/>
</dbReference>
<dbReference type="InterPro" id="IPR017972">
    <property type="entry name" value="Cyt_P450_CS"/>
</dbReference>
<keyword evidence="11" id="KW-0472">Membrane</keyword>
<dbReference type="PANTHER" id="PTHR47947">
    <property type="entry name" value="CYTOCHROME P450 82C3-RELATED"/>
    <property type="match status" value="1"/>
</dbReference>
<dbReference type="AlphaFoldDB" id="A0A291FB08"/>
<dbReference type="Gene3D" id="1.10.630.10">
    <property type="entry name" value="Cytochrome P450"/>
    <property type="match status" value="1"/>
</dbReference>
<dbReference type="PROSITE" id="PS00086">
    <property type="entry name" value="CYTOCHROME_P450"/>
    <property type="match status" value="1"/>
</dbReference>
<keyword evidence="6 12" id="KW-0479">Metal-binding</keyword>
<dbReference type="GO" id="GO:0042617">
    <property type="term" value="P:paclitaxel biosynthetic process"/>
    <property type="evidence" value="ECO:0007669"/>
    <property type="project" value="UniProtKB-UniPathway"/>
</dbReference>
<evidence type="ECO:0000313" key="14">
    <source>
        <dbReference type="EMBL" id="ATG29966.1"/>
    </source>
</evidence>
<dbReference type="Pfam" id="PF00067">
    <property type="entry name" value="p450"/>
    <property type="match status" value="1"/>
</dbReference>
<dbReference type="GO" id="GO:0004497">
    <property type="term" value="F:monooxygenase activity"/>
    <property type="evidence" value="ECO:0007669"/>
    <property type="project" value="UniProtKB-KW"/>
</dbReference>
<evidence type="ECO:0000256" key="8">
    <source>
        <dbReference type="ARBA" id="ARBA00023002"/>
    </source>
</evidence>
<dbReference type="GO" id="GO:0005506">
    <property type="term" value="F:iron ion binding"/>
    <property type="evidence" value="ECO:0007669"/>
    <property type="project" value="InterPro"/>
</dbReference>
<keyword evidence="5" id="KW-0812">Transmembrane</keyword>
<evidence type="ECO:0000256" key="9">
    <source>
        <dbReference type="ARBA" id="ARBA00023004"/>
    </source>
</evidence>